<proteinExistence type="predicted"/>
<evidence type="ECO:0000313" key="1">
    <source>
        <dbReference type="EMBL" id="GFD29682.1"/>
    </source>
</evidence>
<reference evidence="1" key="1">
    <citation type="journal article" date="2019" name="Sci. Rep.">
        <title>Draft genome of Tanacetum cinerariifolium, the natural source of mosquito coil.</title>
        <authorList>
            <person name="Yamashiro T."/>
            <person name="Shiraishi A."/>
            <person name="Satake H."/>
            <person name="Nakayama K."/>
        </authorList>
    </citation>
    <scope>NUCLEOTIDE SEQUENCE</scope>
</reference>
<gene>
    <name evidence="1" type="ORF">Tci_901651</name>
</gene>
<organism evidence="1">
    <name type="scientific">Tanacetum cinerariifolium</name>
    <name type="common">Dalmatian daisy</name>
    <name type="synonym">Chrysanthemum cinerariifolium</name>
    <dbReference type="NCBI Taxonomy" id="118510"/>
    <lineage>
        <taxon>Eukaryota</taxon>
        <taxon>Viridiplantae</taxon>
        <taxon>Streptophyta</taxon>
        <taxon>Embryophyta</taxon>
        <taxon>Tracheophyta</taxon>
        <taxon>Spermatophyta</taxon>
        <taxon>Magnoliopsida</taxon>
        <taxon>eudicotyledons</taxon>
        <taxon>Gunneridae</taxon>
        <taxon>Pentapetalae</taxon>
        <taxon>asterids</taxon>
        <taxon>campanulids</taxon>
        <taxon>Asterales</taxon>
        <taxon>Asteraceae</taxon>
        <taxon>Asteroideae</taxon>
        <taxon>Anthemideae</taxon>
        <taxon>Anthemidinae</taxon>
        <taxon>Tanacetum</taxon>
    </lineage>
</organism>
<protein>
    <submittedName>
        <fullName evidence="1">Uncharacterized protein</fullName>
    </submittedName>
</protein>
<dbReference type="AlphaFoldDB" id="A0A699V383"/>
<accession>A0A699V383</accession>
<name>A0A699V383_TANCI</name>
<dbReference type="EMBL" id="BKCJ011397043">
    <property type="protein sequence ID" value="GFD29682.1"/>
    <property type="molecule type" value="Genomic_DNA"/>
</dbReference>
<sequence length="79" mass="9230">EVLRYDKKEKSEKLGRVPTEMELILEHIKFSLSISGIVTHWFTLIVLSALRRSDNENMLSLVILILREHKREVEIPNSS</sequence>
<comment type="caution">
    <text evidence="1">The sequence shown here is derived from an EMBL/GenBank/DDBJ whole genome shotgun (WGS) entry which is preliminary data.</text>
</comment>
<feature type="non-terminal residue" evidence="1">
    <location>
        <position position="1"/>
    </location>
</feature>